<dbReference type="NCBIfam" id="NF004426">
    <property type="entry name" value="PRK05769.1"/>
    <property type="match status" value="1"/>
</dbReference>
<dbReference type="PIRSF" id="PIRSF000521">
    <property type="entry name" value="Transaminase_4ab_Lys_Orn"/>
    <property type="match status" value="1"/>
</dbReference>
<evidence type="ECO:0000256" key="2">
    <source>
        <dbReference type="ARBA" id="ARBA00008954"/>
    </source>
</evidence>
<evidence type="ECO:0000256" key="8">
    <source>
        <dbReference type="ARBA" id="ARBA00073894"/>
    </source>
</evidence>
<dbReference type="GO" id="GO:0004587">
    <property type="term" value="F:ornithine aminotransferase activity"/>
    <property type="evidence" value="ECO:0007669"/>
    <property type="project" value="UniProtKB-EC"/>
</dbReference>
<evidence type="ECO:0000313" key="11">
    <source>
        <dbReference type="Proteomes" id="UP000027981"/>
    </source>
</evidence>
<reference evidence="11" key="1">
    <citation type="submission" date="2013-06" db="EMBL/GenBank/DDBJ databases">
        <title>Complete Genome Sequence of Hyperthermophilic Palaeococcus pacificus DY20341T, Isolated from a Deep-Sea Hydrothermal Sediments.</title>
        <authorList>
            <person name="Zeng X."/>
            <person name="Shao Z."/>
        </authorList>
    </citation>
    <scope>NUCLEOTIDE SEQUENCE [LARGE SCALE GENOMIC DNA]</scope>
    <source>
        <strain evidence="11">DY20341</strain>
    </source>
</reference>
<comment type="catalytic activity">
    <reaction evidence="7">
        <text>L-ornithine + 2-oxoglutarate = L-glutamate 5-semialdehyde + L-glutamate</text>
        <dbReference type="Rhea" id="RHEA:25160"/>
        <dbReference type="ChEBI" id="CHEBI:16810"/>
        <dbReference type="ChEBI" id="CHEBI:29985"/>
        <dbReference type="ChEBI" id="CHEBI:46911"/>
        <dbReference type="ChEBI" id="CHEBI:58066"/>
        <dbReference type="EC" id="2.6.1.13"/>
    </reaction>
</comment>
<dbReference type="CDD" id="cd00610">
    <property type="entry name" value="OAT_like"/>
    <property type="match status" value="1"/>
</dbReference>
<dbReference type="OrthoDB" id="6534at2157"/>
<dbReference type="STRING" id="1343739.PAP_04390"/>
<dbReference type="RefSeq" id="WP_048164864.1">
    <property type="nucleotide sequence ID" value="NZ_CP006019.1"/>
</dbReference>
<dbReference type="InterPro" id="IPR005814">
    <property type="entry name" value="Aminotrans_3"/>
</dbReference>
<dbReference type="Gene3D" id="3.90.1150.10">
    <property type="entry name" value="Aspartate Aminotransferase, domain 1"/>
    <property type="match status" value="1"/>
</dbReference>
<dbReference type="InterPro" id="IPR015424">
    <property type="entry name" value="PyrdxlP-dep_Trfase"/>
</dbReference>
<dbReference type="Gene3D" id="3.40.640.10">
    <property type="entry name" value="Type I PLP-dependent aspartate aminotransferase-like (Major domain)"/>
    <property type="match status" value="1"/>
</dbReference>
<reference evidence="10 11" key="2">
    <citation type="journal article" date="2015" name="Genome Announc.">
        <title>Complete Genome Sequence of Hyperthermophilic Piezophilic Archaeon Palaeococcus pacificus DY20341T, Isolated from Deep-Sea Hydrothermal Sediments.</title>
        <authorList>
            <person name="Zeng X."/>
            <person name="Jebbar M."/>
            <person name="Shao Z."/>
        </authorList>
    </citation>
    <scope>NUCLEOTIDE SEQUENCE [LARGE SCALE GENOMIC DNA]</scope>
    <source>
        <strain evidence="10 11">DY20341</strain>
    </source>
</reference>
<evidence type="ECO:0000256" key="1">
    <source>
        <dbReference type="ARBA" id="ARBA00001933"/>
    </source>
</evidence>
<name>A0A075LSL1_9EURY</name>
<dbReference type="HOGENOM" id="CLU_016922_10_0_2"/>
<dbReference type="AlphaFoldDB" id="A0A075LSL1"/>
<dbReference type="InterPro" id="IPR050103">
    <property type="entry name" value="Class-III_PLP-dep_AT"/>
</dbReference>
<organism evidence="10 11">
    <name type="scientific">Palaeococcus pacificus DY20341</name>
    <dbReference type="NCBI Taxonomy" id="1343739"/>
    <lineage>
        <taxon>Archaea</taxon>
        <taxon>Methanobacteriati</taxon>
        <taxon>Methanobacteriota</taxon>
        <taxon>Thermococci</taxon>
        <taxon>Thermococcales</taxon>
        <taxon>Thermococcaceae</taxon>
        <taxon>Palaeococcus</taxon>
    </lineage>
</organism>
<evidence type="ECO:0000256" key="5">
    <source>
        <dbReference type="ARBA" id="ARBA00022679"/>
    </source>
</evidence>
<keyword evidence="11" id="KW-1185">Reference proteome</keyword>
<dbReference type="EMBL" id="CP006019">
    <property type="protein sequence ID" value="AIF69289.1"/>
    <property type="molecule type" value="Genomic_DNA"/>
</dbReference>
<dbReference type="KEGG" id="ppac:PAP_04390"/>
<evidence type="ECO:0000256" key="3">
    <source>
        <dbReference type="ARBA" id="ARBA00012924"/>
    </source>
</evidence>
<keyword evidence="6 9" id="KW-0663">Pyridoxal phosphate</keyword>
<dbReference type="InterPro" id="IPR015421">
    <property type="entry name" value="PyrdxlP-dep_Trfase_major"/>
</dbReference>
<proteinExistence type="inferred from homology"/>
<dbReference type="PANTHER" id="PTHR11986">
    <property type="entry name" value="AMINOTRANSFERASE CLASS III"/>
    <property type="match status" value="1"/>
</dbReference>
<dbReference type="SUPFAM" id="SSF53383">
    <property type="entry name" value="PLP-dependent transferases"/>
    <property type="match status" value="1"/>
</dbReference>
<protein>
    <recommendedName>
        <fullName evidence="8">Ornithine aminotransferase</fullName>
        <ecNumber evidence="3">2.6.1.13</ecNumber>
    </recommendedName>
</protein>
<dbReference type="Proteomes" id="UP000027981">
    <property type="component" value="Chromosome"/>
</dbReference>
<evidence type="ECO:0000256" key="7">
    <source>
        <dbReference type="ARBA" id="ARBA00052899"/>
    </source>
</evidence>
<evidence type="ECO:0000256" key="4">
    <source>
        <dbReference type="ARBA" id="ARBA00022576"/>
    </source>
</evidence>
<dbReference type="GO" id="GO:0030170">
    <property type="term" value="F:pyridoxal phosphate binding"/>
    <property type="evidence" value="ECO:0007669"/>
    <property type="project" value="InterPro"/>
</dbReference>
<keyword evidence="4 10" id="KW-0032">Aminotransferase</keyword>
<gene>
    <name evidence="10" type="ORF">PAP_04390</name>
</gene>
<dbReference type="eggNOG" id="arCOG00915">
    <property type="taxonomic scope" value="Archaea"/>
</dbReference>
<sequence>MVKRPVVKELPGPKAKEIIEKNFEVLATTTQDPEALPIVIDHGEGVLVYDIDGNSFYDFGSGVGVMNVGHAHPKVVEAVKRQAEKFTHFALNDFFYENAVVLAQKLSELAPGDFAKKVAYQNSGAEANEVMMKLVKYGTGRKRFIAFYHAFHGRTQAVLSLTASKWVQQERFFPTMPGVEHIPYPNPYRNPWHIDGYADPKELINRVLEFLEDYVFKHVPPEEVGAIVFEPIQGEGGYVVPPKDFFKDLKKLADKYGILLADDEVQMGVGRTGKFWAIEHFGIAPDTIQFGKAIGGGIPLAGCIHRADIAFDKPGRHASTFGGNPVAIEAAIEVVEIVKGLLPHVQEVGDYLHKRLKELEENYEVIGDARGLGLAQAVEFVKNKDTKEKNAEVRNKVVAEAAKRGLILLGCGDNSLRFIPPLIVTKEEIDVAMEIFEESLKAALK</sequence>
<keyword evidence="5 10" id="KW-0808">Transferase</keyword>
<dbReference type="FunFam" id="3.40.640.10:FF:000013">
    <property type="entry name" value="4-aminobutyrate aminotransferase"/>
    <property type="match status" value="1"/>
</dbReference>
<dbReference type="InterPro" id="IPR015422">
    <property type="entry name" value="PyrdxlP-dep_Trfase_small"/>
</dbReference>
<dbReference type="EC" id="2.6.1.13" evidence="3"/>
<dbReference type="GO" id="GO:0042802">
    <property type="term" value="F:identical protein binding"/>
    <property type="evidence" value="ECO:0007669"/>
    <property type="project" value="TreeGrafter"/>
</dbReference>
<comment type="cofactor">
    <cofactor evidence="1">
        <name>pyridoxal 5'-phosphate</name>
        <dbReference type="ChEBI" id="CHEBI:597326"/>
    </cofactor>
</comment>
<evidence type="ECO:0000256" key="6">
    <source>
        <dbReference type="ARBA" id="ARBA00022898"/>
    </source>
</evidence>
<dbReference type="PANTHER" id="PTHR11986:SF58">
    <property type="entry name" value="LEUCINE_METHIONINE RACEMASE"/>
    <property type="match status" value="1"/>
</dbReference>
<dbReference type="GeneID" id="24842002"/>
<evidence type="ECO:0000256" key="9">
    <source>
        <dbReference type="RuleBase" id="RU003560"/>
    </source>
</evidence>
<evidence type="ECO:0000313" key="10">
    <source>
        <dbReference type="EMBL" id="AIF69289.1"/>
    </source>
</evidence>
<accession>A0A075LSL1</accession>
<comment type="similarity">
    <text evidence="2 9">Belongs to the class-III pyridoxal-phosphate-dependent aminotransferase family.</text>
</comment>
<dbReference type="Pfam" id="PF00202">
    <property type="entry name" value="Aminotran_3"/>
    <property type="match status" value="1"/>
</dbReference>